<keyword evidence="5" id="KW-0165">Cleavage on pair of basic residues</keyword>
<comment type="function">
    <text evidence="14">Component of the zona pellucida, an extracellular matrix surrounding oocytes which mediates sperm binding, induction of the acrosome reaction and prevents post-fertilization polyspermy. The zona pellucida is composed of 3 to 4 glycoproteins, ZP1, ZP2, ZP3, and ZP4. ZP4 may act as a sperm receptor.</text>
</comment>
<dbReference type="CDD" id="cd00111">
    <property type="entry name" value="Trefoil"/>
    <property type="match status" value="1"/>
</dbReference>
<dbReference type="InterPro" id="IPR044913">
    <property type="entry name" value="P_trefoil_dom_sf"/>
</dbReference>
<keyword evidence="8 19" id="KW-1133">Transmembrane helix</keyword>
<sequence length="544" mass="59635">MRWNASSWGLLVALGFCALVSSVQGFWDGLRCGPTIMQFSVPSLVQDVAFVLSAVDHSGKSHYLGNNTACGTWVGQKPDGSLVVNAAYDGCYVREENGDHVMTVSLEEVINGHVDYHKQELKCPIMEAMDVPSPDTCSAIKREDRLSCAKAPVSQDLCQGLGCCYTPSDPSMPCYYGNKLTAQCTTDSNMLVAISKDLTKPSLSLNSISVVGVDQTSCPSLSVSKTNAFIMFQFPLSCGATKRMDGNIITYESTVVSARDIRTWRGSSITRDSTMKLTVRCIYGRTGIAPLLRVEVYTLPPPPPVSTPGPLMLEMRIARDMQYTTYYADGDYPVIKILRDPVFLEVRVLRRLDPNLVLVLNQCWATPSTDSTAQPQWPILTNGCPFPGDNYLTQMIPVGAASQAVPFPSHYQRFSISTFTFVDGTTQLPLGGMVYFHCSASVCIPSAADTCRIVCNTRKRRMAEEKPAEYPLETTTVTSDGPVDFINEEEKHIETEGVVGFGYPALHWARGAAAIGGVLIITVTFIGLWIRYRNRSPKTRNVNA</sequence>
<dbReference type="PROSITE" id="PS51034">
    <property type="entry name" value="ZP_2"/>
    <property type="match status" value="1"/>
</dbReference>
<dbReference type="Pfam" id="PF23344">
    <property type="entry name" value="ZP-N"/>
    <property type="match status" value="1"/>
</dbReference>
<evidence type="ECO:0000256" key="9">
    <source>
        <dbReference type="ARBA" id="ARBA00023136"/>
    </source>
</evidence>
<dbReference type="Pfam" id="PF22821">
    <property type="entry name" value="ZP1_ZP4_Ig-like"/>
    <property type="match status" value="1"/>
</dbReference>
<dbReference type="GO" id="GO:0005886">
    <property type="term" value="C:plasma membrane"/>
    <property type="evidence" value="ECO:0007669"/>
    <property type="project" value="UniProtKB-SubCell"/>
</dbReference>
<dbReference type="KEGG" id="xla:394364"/>
<reference evidence="24" key="1">
    <citation type="journal article" date="2016" name="Nature">
        <title>Genome evolution in the allotetraploid frog Xenopus laevis.</title>
        <authorList>
            <person name="Session A.M."/>
            <person name="Uno Y."/>
            <person name="Kwon T."/>
            <person name="Chapman J.A."/>
            <person name="Toyoda A."/>
            <person name="Takahashi S."/>
            <person name="Fukui A."/>
            <person name="Hikosaka A."/>
            <person name="Suzuki A."/>
            <person name="Kondo M."/>
            <person name="van Heeringen S.J."/>
            <person name="Quigley I."/>
            <person name="Heinz S."/>
            <person name="Ogino H."/>
            <person name="Ochi H."/>
            <person name="Hellsten U."/>
            <person name="Lyons J.B."/>
            <person name="Simakov O."/>
            <person name="Putnam N."/>
            <person name="Stites J."/>
            <person name="Kuroki Y."/>
            <person name="Tanaka T."/>
            <person name="Michiue T."/>
            <person name="Watanabe M."/>
            <person name="Bogdanovic O."/>
            <person name="Lister R."/>
            <person name="Georgiou G."/>
            <person name="Paranjpe S.S."/>
            <person name="van Kruijsbergen I."/>
            <person name="Shu S."/>
            <person name="Carlson J."/>
            <person name="Kinoshita T."/>
            <person name="Ohta Y."/>
            <person name="Mawaribuchi S."/>
            <person name="Jenkins J."/>
            <person name="Grimwood J."/>
            <person name="Schmutz J."/>
            <person name="Mitros T."/>
            <person name="Mozaffari S.V."/>
            <person name="Suzuki Y."/>
            <person name="Haramoto Y."/>
            <person name="Yamamoto T.S."/>
            <person name="Takagi C."/>
            <person name="Heald R."/>
            <person name="Miller K."/>
            <person name="Haudenschild C."/>
            <person name="Kitzman J."/>
            <person name="Nakayama T."/>
            <person name="Izutsu Y."/>
            <person name="Robert J."/>
            <person name="Fortriede J."/>
            <person name="Burns K."/>
            <person name="Lotay V."/>
            <person name="Karimi K."/>
            <person name="Yasuoka Y."/>
            <person name="Dichmann D.S."/>
            <person name="Flajnik M.F."/>
            <person name="Houston D.W."/>
            <person name="Shendure J."/>
            <person name="DuPasquier L."/>
            <person name="Vize P.D."/>
            <person name="Zorn A.M."/>
            <person name="Ito M."/>
            <person name="Marcotte E.M."/>
            <person name="Wallingford J.B."/>
            <person name="Ito Y."/>
            <person name="Asashima M."/>
            <person name="Ueno N."/>
            <person name="Matsuda Y."/>
            <person name="Veenstra G.J."/>
            <person name="Fujiyama A."/>
            <person name="Harland R.M."/>
            <person name="Taira M."/>
            <person name="Rokhsar D.S."/>
        </authorList>
    </citation>
    <scope>NUCLEOTIDE SEQUENCE [LARGE SCALE GENOMIC DNA]</scope>
    <source>
        <strain evidence="24">J</strain>
    </source>
</reference>
<dbReference type="InterPro" id="IPR055356">
    <property type="entry name" value="ZP-N"/>
</dbReference>
<dbReference type="InterPro" id="IPR000519">
    <property type="entry name" value="P_trefoil_dom"/>
</dbReference>
<evidence type="ECO:0000256" key="1">
    <source>
        <dbReference type="ARBA" id="ARBA00004251"/>
    </source>
</evidence>
<dbReference type="Gene3D" id="4.10.110.10">
    <property type="entry name" value="Spasmolytic Protein, domain 1"/>
    <property type="match status" value="1"/>
</dbReference>
<keyword evidence="10 18" id="KW-1015">Disulfide bond</keyword>
<dbReference type="InterPro" id="IPR055355">
    <property type="entry name" value="ZP-C"/>
</dbReference>
<feature type="transmembrane region" description="Helical" evidence="19">
    <location>
        <begin position="508"/>
        <end position="530"/>
    </location>
</feature>
<evidence type="ECO:0000256" key="7">
    <source>
        <dbReference type="ARBA" id="ARBA00022729"/>
    </source>
</evidence>
<feature type="chain" id="PRO_5036710644" description="Zona pellucida sperm-binding protein 4" evidence="20">
    <location>
        <begin position="26"/>
        <end position="544"/>
    </location>
</feature>
<evidence type="ECO:0000256" key="14">
    <source>
        <dbReference type="ARBA" id="ARBA00037545"/>
    </source>
</evidence>
<dbReference type="PANTHER" id="PTHR23343">
    <property type="entry name" value="ZONA PELLUCIDA SPERM-BINDING PROTEIN"/>
    <property type="match status" value="1"/>
</dbReference>
<evidence type="ECO:0000256" key="4">
    <source>
        <dbReference type="ARBA" id="ARBA00022530"/>
    </source>
</evidence>
<dbReference type="GO" id="GO:0032190">
    <property type="term" value="F:acrosin binding"/>
    <property type="evidence" value="ECO:0007669"/>
    <property type="project" value="TreeGrafter"/>
</dbReference>
<dbReference type="InterPro" id="IPR042235">
    <property type="entry name" value="ZP-C_dom"/>
</dbReference>
<keyword evidence="2" id="KW-1003">Cell membrane</keyword>
<dbReference type="InterPro" id="IPR001507">
    <property type="entry name" value="ZP_dom"/>
</dbReference>
<dbReference type="SMART" id="SM00241">
    <property type="entry name" value="ZP"/>
    <property type="match status" value="1"/>
</dbReference>
<evidence type="ECO:0000259" key="21">
    <source>
        <dbReference type="PROSITE" id="PS51034"/>
    </source>
</evidence>
<comment type="subcellular location">
    <subcellularLocation>
        <location evidence="1">Cell membrane</location>
        <topology evidence="1">Single-pass type I membrane protein</topology>
    </subcellularLocation>
    <subcellularLocation>
        <location evidence="13">Zona pellucida</location>
    </subcellularLocation>
</comment>
<evidence type="ECO:0000256" key="11">
    <source>
        <dbReference type="ARBA" id="ARBA00023180"/>
    </source>
</evidence>
<evidence type="ECO:0000256" key="12">
    <source>
        <dbReference type="ARBA" id="ARBA00023279"/>
    </source>
</evidence>
<evidence type="ECO:0000256" key="13">
    <source>
        <dbReference type="ARBA" id="ARBA00024183"/>
    </source>
</evidence>
<evidence type="ECO:0000256" key="20">
    <source>
        <dbReference type="SAM" id="SignalP"/>
    </source>
</evidence>
<dbReference type="Gene3D" id="2.60.40.3210">
    <property type="entry name" value="Zona pellucida, ZP-N domain"/>
    <property type="match status" value="1"/>
</dbReference>
<evidence type="ECO:0000256" key="17">
    <source>
        <dbReference type="ARBA" id="ARBA00042573"/>
    </source>
</evidence>
<dbReference type="GO" id="GO:0007339">
    <property type="term" value="P:binding of sperm to zona pellucida"/>
    <property type="evidence" value="ECO:0007669"/>
    <property type="project" value="TreeGrafter"/>
</dbReference>
<keyword evidence="11" id="KW-0325">Glycoprotein</keyword>
<evidence type="ECO:0000256" key="6">
    <source>
        <dbReference type="ARBA" id="ARBA00022692"/>
    </source>
</evidence>
<keyword evidence="3" id="KW-0964">Secreted</keyword>
<dbReference type="OrthoDB" id="8919081at2759"/>
<dbReference type="InterPro" id="IPR051148">
    <property type="entry name" value="Zona_Pellucida_Domain_gp"/>
</dbReference>
<accession>A0A974D8K9</accession>
<dbReference type="Pfam" id="PF00088">
    <property type="entry name" value="Trefoil"/>
    <property type="match status" value="1"/>
</dbReference>
<evidence type="ECO:0000313" key="24">
    <source>
        <dbReference type="Proteomes" id="UP000694892"/>
    </source>
</evidence>
<evidence type="ECO:0000256" key="8">
    <source>
        <dbReference type="ARBA" id="ARBA00022989"/>
    </source>
</evidence>
<keyword evidence="12" id="KW-0278">Fertilization</keyword>
<evidence type="ECO:0000256" key="2">
    <source>
        <dbReference type="ARBA" id="ARBA00022475"/>
    </source>
</evidence>
<dbReference type="EMBL" id="CM004471">
    <property type="protein sequence ID" value="OCT86336.1"/>
    <property type="molecule type" value="Genomic_DNA"/>
</dbReference>
<evidence type="ECO:0000256" key="18">
    <source>
        <dbReference type="PROSITE-ProRule" id="PRU00779"/>
    </source>
</evidence>
<evidence type="ECO:0000259" key="22">
    <source>
        <dbReference type="PROSITE" id="PS51448"/>
    </source>
</evidence>
<proteinExistence type="predicted"/>
<dbReference type="OMA" id="AQTPKFH"/>
<dbReference type="PROSITE" id="PS51448">
    <property type="entry name" value="P_TREFOIL_2"/>
    <property type="match status" value="1"/>
</dbReference>
<keyword evidence="6 19" id="KW-0812">Transmembrane</keyword>
<gene>
    <name evidence="23" type="ORF">XELAEV_18020029mg</name>
</gene>
<feature type="signal peptide" evidence="20">
    <location>
        <begin position="1"/>
        <end position="25"/>
    </location>
</feature>
<dbReference type="Pfam" id="PF00100">
    <property type="entry name" value="Zona_pellucida"/>
    <property type="match status" value="1"/>
</dbReference>
<protein>
    <recommendedName>
        <fullName evidence="15">Zona pellucida sperm-binding protein 4</fullName>
    </recommendedName>
    <alternativeName>
        <fullName evidence="17">Zona pellucida glycoprotein 4</fullName>
    </alternativeName>
    <alternativeName>
        <fullName evidence="16">Zona pellucida protein B</fullName>
    </alternativeName>
</protein>
<dbReference type="PROSITE" id="PS00682">
    <property type="entry name" value="ZP_1"/>
    <property type="match status" value="1"/>
</dbReference>
<dbReference type="Gene3D" id="2.60.40.4100">
    <property type="entry name" value="Zona pellucida, ZP-C domain"/>
    <property type="match status" value="1"/>
</dbReference>
<name>A0A974D8K9_XENLA</name>
<dbReference type="Proteomes" id="UP000694892">
    <property type="component" value="Chromosome 3S"/>
</dbReference>
<dbReference type="GO" id="GO:0060468">
    <property type="term" value="P:prevention of polyspermy"/>
    <property type="evidence" value="ECO:0007669"/>
    <property type="project" value="TreeGrafter"/>
</dbReference>
<feature type="domain" description="ZP" evidence="21">
    <location>
        <begin position="183"/>
        <end position="462"/>
    </location>
</feature>
<dbReference type="AlphaFoldDB" id="A0A974D8K9"/>
<evidence type="ECO:0000313" key="23">
    <source>
        <dbReference type="EMBL" id="OCT86336.1"/>
    </source>
</evidence>
<evidence type="ECO:0000256" key="15">
    <source>
        <dbReference type="ARBA" id="ARBA00040238"/>
    </source>
</evidence>
<evidence type="ECO:0000256" key="19">
    <source>
        <dbReference type="SAM" id="Phobius"/>
    </source>
</evidence>
<keyword evidence="9 19" id="KW-0472">Membrane</keyword>
<keyword evidence="7 20" id="KW-0732">Signal</keyword>
<dbReference type="GO" id="GO:0035804">
    <property type="term" value="F:structural constituent of egg coat"/>
    <property type="evidence" value="ECO:0007669"/>
    <property type="project" value="TreeGrafter"/>
</dbReference>
<dbReference type="InterPro" id="IPR017977">
    <property type="entry name" value="ZP_dom_CS"/>
</dbReference>
<dbReference type="SMART" id="SM00018">
    <property type="entry name" value="PD"/>
    <property type="match status" value="1"/>
</dbReference>
<evidence type="ECO:0000256" key="10">
    <source>
        <dbReference type="ARBA" id="ARBA00023157"/>
    </source>
</evidence>
<evidence type="ECO:0000256" key="5">
    <source>
        <dbReference type="ARBA" id="ARBA00022685"/>
    </source>
</evidence>
<dbReference type="PANTHER" id="PTHR23343:SF31">
    <property type="entry name" value="ZONA PELLUCIDA SPERM-BINDING PROTEIN 4"/>
    <property type="match status" value="1"/>
</dbReference>
<keyword evidence="4" id="KW-0272">Extracellular matrix</keyword>
<organism evidence="23 24">
    <name type="scientific">Xenopus laevis</name>
    <name type="common">African clawed frog</name>
    <dbReference type="NCBI Taxonomy" id="8355"/>
    <lineage>
        <taxon>Eukaryota</taxon>
        <taxon>Metazoa</taxon>
        <taxon>Chordata</taxon>
        <taxon>Craniata</taxon>
        <taxon>Vertebrata</taxon>
        <taxon>Euteleostomi</taxon>
        <taxon>Amphibia</taxon>
        <taxon>Batrachia</taxon>
        <taxon>Anura</taxon>
        <taxon>Pipoidea</taxon>
        <taxon>Pipidae</taxon>
        <taxon>Xenopodinae</taxon>
        <taxon>Xenopus</taxon>
        <taxon>Xenopus</taxon>
    </lineage>
</organism>
<feature type="disulfide bond" evidence="18">
    <location>
        <begin position="148"/>
        <end position="163"/>
    </location>
</feature>
<evidence type="ECO:0000256" key="3">
    <source>
        <dbReference type="ARBA" id="ARBA00022525"/>
    </source>
</evidence>
<dbReference type="GO" id="GO:0035805">
    <property type="term" value="C:egg coat"/>
    <property type="evidence" value="ECO:0007669"/>
    <property type="project" value="UniProtKB-SubCell"/>
</dbReference>
<feature type="domain" description="P-type" evidence="22">
    <location>
        <begin position="135"/>
        <end position="178"/>
    </location>
</feature>
<dbReference type="SUPFAM" id="SSF57492">
    <property type="entry name" value="Trefoil"/>
    <property type="match status" value="1"/>
</dbReference>
<comment type="caution">
    <text evidence="18">Lacks conserved residue(s) required for the propagation of feature annotation.</text>
</comment>
<dbReference type="InterPro" id="IPR054554">
    <property type="entry name" value="ZP1/4_Ig-like"/>
</dbReference>
<evidence type="ECO:0000256" key="16">
    <source>
        <dbReference type="ARBA" id="ARBA00042273"/>
    </source>
</evidence>